<dbReference type="AlphaFoldDB" id="A0A9X0D9F7"/>
<dbReference type="Proteomes" id="UP001163046">
    <property type="component" value="Unassembled WGS sequence"/>
</dbReference>
<accession>A0A9X0D9F7</accession>
<organism evidence="1 2">
    <name type="scientific">Desmophyllum pertusum</name>
    <dbReference type="NCBI Taxonomy" id="174260"/>
    <lineage>
        <taxon>Eukaryota</taxon>
        <taxon>Metazoa</taxon>
        <taxon>Cnidaria</taxon>
        <taxon>Anthozoa</taxon>
        <taxon>Hexacorallia</taxon>
        <taxon>Scleractinia</taxon>
        <taxon>Caryophylliina</taxon>
        <taxon>Caryophylliidae</taxon>
        <taxon>Desmophyllum</taxon>
    </lineage>
</organism>
<protein>
    <submittedName>
        <fullName evidence="1">Uncharacterized protein</fullName>
    </submittedName>
</protein>
<evidence type="ECO:0000313" key="1">
    <source>
        <dbReference type="EMBL" id="KAJ7391421.1"/>
    </source>
</evidence>
<sequence>MKDHSTRRPILPSNWTAKDRRHTKFLQGGNDVEYLGKNDKWVPDEVVTNDCFRGEGVLSKVMLRNKGWIHYKLLRKNPDKIDESIVLELPSAASDPEPCCFAESEFQMHLVWHQKRSKPPIKKAPKDSAINEKGMPENSLPFYELKAQERIYMDFCKGMFMVRREFSGVSRPIHCQHSTYAAPSTDGISACELNE</sequence>
<name>A0A9X0D9F7_9CNID</name>
<dbReference type="EMBL" id="MU825406">
    <property type="protein sequence ID" value="KAJ7391421.1"/>
    <property type="molecule type" value="Genomic_DNA"/>
</dbReference>
<comment type="caution">
    <text evidence="1">The sequence shown here is derived from an EMBL/GenBank/DDBJ whole genome shotgun (WGS) entry which is preliminary data.</text>
</comment>
<gene>
    <name evidence="1" type="ORF">OS493_018466</name>
</gene>
<reference evidence="1" key="1">
    <citation type="submission" date="2023-01" db="EMBL/GenBank/DDBJ databases">
        <title>Genome assembly of the deep-sea coral Lophelia pertusa.</title>
        <authorList>
            <person name="Herrera S."/>
            <person name="Cordes E."/>
        </authorList>
    </citation>
    <scope>NUCLEOTIDE SEQUENCE</scope>
    <source>
        <strain evidence="1">USNM1676648</strain>
        <tissue evidence="1">Polyp</tissue>
    </source>
</reference>
<keyword evidence="2" id="KW-1185">Reference proteome</keyword>
<evidence type="ECO:0000313" key="2">
    <source>
        <dbReference type="Proteomes" id="UP001163046"/>
    </source>
</evidence>
<proteinExistence type="predicted"/>